<feature type="binding site" evidence="19">
    <location>
        <begin position="205"/>
        <end position="206"/>
    </location>
    <ligand>
        <name>ATP</name>
        <dbReference type="ChEBI" id="CHEBI:30616"/>
    </ligand>
</feature>
<dbReference type="FunFam" id="3.40.50.620:FF:000053">
    <property type="entry name" value="Probable tRNA sulfurtransferase"/>
    <property type="match status" value="1"/>
</dbReference>
<keyword evidence="4 19" id="KW-0820">tRNA-binding</keyword>
<organism evidence="20 21">
    <name type="scientific">Clostridium gasigenes</name>
    <dbReference type="NCBI Taxonomy" id="94869"/>
    <lineage>
        <taxon>Bacteria</taxon>
        <taxon>Bacillati</taxon>
        <taxon>Bacillota</taxon>
        <taxon>Clostridia</taxon>
        <taxon>Eubacteriales</taxon>
        <taxon>Clostridiaceae</taxon>
        <taxon>Clostridium</taxon>
    </lineage>
</organism>
<evidence type="ECO:0000256" key="1">
    <source>
        <dbReference type="ARBA" id="ARBA00004496"/>
    </source>
</evidence>
<dbReference type="EMBL" id="FNJM01000008">
    <property type="protein sequence ID" value="SDP57590.1"/>
    <property type="molecule type" value="Genomic_DNA"/>
</dbReference>
<protein>
    <recommendedName>
        <fullName evidence="15 19">Probable tRNA sulfurtransferase</fullName>
        <ecNumber evidence="14 19">2.8.1.4</ecNumber>
    </recommendedName>
    <alternativeName>
        <fullName evidence="16 19">Sulfur carrier protein ThiS sulfurtransferase</fullName>
    </alternativeName>
    <alternativeName>
        <fullName evidence="17 19">Thiamine biosynthesis protein ThiI</fullName>
    </alternativeName>
    <alternativeName>
        <fullName evidence="18 19">tRNA 4-thiouridine synthase</fullName>
    </alternativeName>
</protein>
<keyword evidence="5 19" id="KW-0808">Transferase</keyword>
<evidence type="ECO:0000256" key="18">
    <source>
        <dbReference type="ARBA" id="ARBA00080570"/>
    </source>
</evidence>
<sequence>MNRLILVKYASEIFLKGQNRGKFEKQLRNNIKLKLKGLDFKIISDQGRYFIEAENIEEAADRVRRVFGIAEVCIVTVIERDMQAIKEESLRKVIEANQKTFKIETNRANKLFQTDSLGTSREVGGYVLNNFQGELKVDVKNPECRVNIEIREKVYIYTNKDKIKGAGGLPYGMNGSTMLMLSGGLDSPVAGYQMARRGVELHCVYYHSHPYTSERAKDKVKDLAKILSSYTEKVNLYVVPFTEIQMEIMDKCREDELTIIMRRFMMRIACGVAEKNGVQSVCSGESIGQVASQTMEGLIVSDDCADRPAFRPLIAMDKEDIIKVAREIGTFETSILPYEDCCTIFVPKHPKIKPKLELIRKSESVLAIDELVEKAINDMELFKF</sequence>
<feature type="binding site" evidence="19">
    <location>
        <begin position="180"/>
        <end position="181"/>
    </location>
    <ligand>
        <name>ATP</name>
        <dbReference type="ChEBI" id="CHEBI:30616"/>
    </ligand>
</feature>
<dbReference type="GO" id="GO:0009228">
    <property type="term" value="P:thiamine biosynthetic process"/>
    <property type="evidence" value="ECO:0007669"/>
    <property type="project" value="UniProtKB-KW"/>
</dbReference>
<keyword evidence="21" id="KW-1185">Reference proteome</keyword>
<dbReference type="InterPro" id="IPR014729">
    <property type="entry name" value="Rossmann-like_a/b/a_fold"/>
</dbReference>
<evidence type="ECO:0000256" key="10">
    <source>
        <dbReference type="ARBA" id="ARBA00050570"/>
    </source>
</evidence>
<dbReference type="Pfam" id="PF22025">
    <property type="entry name" value="ThiI_fer"/>
    <property type="match status" value="1"/>
</dbReference>
<evidence type="ECO:0000256" key="19">
    <source>
        <dbReference type="HAMAP-Rule" id="MF_00021"/>
    </source>
</evidence>
<dbReference type="InterPro" id="IPR049962">
    <property type="entry name" value="THUMP_ThiI"/>
</dbReference>
<dbReference type="NCBIfam" id="TIGR00342">
    <property type="entry name" value="tRNA uracil 4-sulfurtransferase ThiI"/>
    <property type="match status" value="1"/>
</dbReference>
<dbReference type="GO" id="GO:0140741">
    <property type="term" value="F:tRNA-uracil-4 sulfurtransferase activity"/>
    <property type="evidence" value="ECO:0007669"/>
    <property type="project" value="UniProtKB-EC"/>
</dbReference>
<dbReference type="InterPro" id="IPR003720">
    <property type="entry name" value="tRNA_STrfase"/>
</dbReference>
<evidence type="ECO:0000256" key="15">
    <source>
        <dbReference type="ARBA" id="ARBA00071867"/>
    </source>
</evidence>
<evidence type="ECO:0000256" key="12">
    <source>
        <dbReference type="ARBA" id="ARBA00058382"/>
    </source>
</evidence>
<dbReference type="Gene3D" id="3.40.50.620">
    <property type="entry name" value="HUPs"/>
    <property type="match status" value="1"/>
</dbReference>
<feature type="binding site" evidence="19">
    <location>
        <position position="293"/>
    </location>
    <ligand>
        <name>ATP</name>
        <dbReference type="ChEBI" id="CHEBI:30616"/>
    </ligand>
</feature>
<feature type="binding site" evidence="19">
    <location>
        <position position="262"/>
    </location>
    <ligand>
        <name>ATP</name>
        <dbReference type="ChEBI" id="CHEBI:30616"/>
    </ligand>
</feature>
<comment type="function">
    <text evidence="12 19">Catalyzes the ATP-dependent transfer of a sulfur to tRNA to produce 4-thiouridine in position 8 of tRNAs, which functions as a near-UV photosensor. Also catalyzes the transfer of sulfur to the sulfur carrier protein ThiS, forming ThiS-thiocarboxylate. This is a step in the synthesis of thiazole, in the thiamine biosynthesis pathway. The sulfur is donated as persulfide by IscS.</text>
</comment>
<evidence type="ECO:0000256" key="8">
    <source>
        <dbReference type="ARBA" id="ARBA00022884"/>
    </source>
</evidence>
<evidence type="ECO:0000256" key="2">
    <source>
        <dbReference type="ARBA" id="ARBA00004948"/>
    </source>
</evidence>
<evidence type="ECO:0000256" key="16">
    <source>
        <dbReference type="ARBA" id="ARBA00075337"/>
    </source>
</evidence>
<dbReference type="AlphaFoldDB" id="A0A1H0TV11"/>
<dbReference type="EC" id="2.8.1.4" evidence="14 19"/>
<dbReference type="UniPathway" id="UPA00060"/>
<evidence type="ECO:0000256" key="13">
    <source>
        <dbReference type="ARBA" id="ARBA00061472"/>
    </source>
</evidence>
<dbReference type="GO" id="GO:0052837">
    <property type="term" value="P:thiazole biosynthetic process"/>
    <property type="evidence" value="ECO:0007669"/>
    <property type="project" value="TreeGrafter"/>
</dbReference>
<dbReference type="OrthoDB" id="9773948at2"/>
<reference evidence="20 21" key="1">
    <citation type="submission" date="2016-10" db="EMBL/GenBank/DDBJ databases">
        <authorList>
            <person name="de Groot N.N."/>
        </authorList>
    </citation>
    <scope>NUCLEOTIDE SEQUENCE [LARGE SCALE GENOMIC DNA]</scope>
    <source>
        <strain evidence="20 21">DSM 12272</strain>
    </source>
</reference>
<comment type="subcellular location">
    <subcellularLocation>
        <location evidence="1 19">Cytoplasm</location>
    </subcellularLocation>
</comment>
<dbReference type="Gene3D" id="3.30.2130.30">
    <property type="match status" value="1"/>
</dbReference>
<dbReference type="PANTHER" id="PTHR43209:SF1">
    <property type="entry name" value="TRNA SULFURTRANSFERASE"/>
    <property type="match status" value="1"/>
</dbReference>
<evidence type="ECO:0000256" key="7">
    <source>
        <dbReference type="ARBA" id="ARBA00022840"/>
    </source>
</evidence>
<comment type="similarity">
    <text evidence="13 19">Belongs to the ThiI family.</text>
</comment>
<dbReference type="SUPFAM" id="SSF143437">
    <property type="entry name" value="THUMP domain-like"/>
    <property type="match status" value="1"/>
</dbReference>
<feature type="binding site" evidence="19">
    <location>
        <position position="284"/>
    </location>
    <ligand>
        <name>ATP</name>
        <dbReference type="ChEBI" id="CHEBI:30616"/>
    </ligand>
</feature>
<dbReference type="GO" id="GO:0005524">
    <property type="term" value="F:ATP binding"/>
    <property type="evidence" value="ECO:0007669"/>
    <property type="project" value="UniProtKB-UniRule"/>
</dbReference>
<comment type="catalytic activity">
    <reaction evidence="10 19">
        <text>[ThiI sulfur-carrier protein]-S-sulfanyl-L-cysteine + a uridine in tRNA + 2 reduced [2Fe-2S]-[ferredoxin] + ATP + H(+) = [ThiI sulfur-carrier protein]-L-cysteine + a 4-thiouridine in tRNA + 2 oxidized [2Fe-2S]-[ferredoxin] + AMP + diphosphate</text>
        <dbReference type="Rhea" id="RHEA:24176"/>
        <dbReference type="Rhea" id="RHEA-COMP:10000"/>
        <dbReference type="Rhea" id="RHEA-COMP:10001"/>
        <dbReference type="Rhea" id="RHEA-COMP:13337"/>
        <dbReference type="Rhea" id="RHEA-COMP:13338"/>
        <dbReference type="Rhea" id="RHEA-COMP:13339"/>
        <dbReference type="Rhea" id="RHEA-COMP:13340"/>
        <dbReference type="ChEBI" id="CHEBI:15378"/>
        <dbReference type="ChEBI" id="CHEBI:29950"/>
        <dbReference type="ChEBI" id="CHEBI:30616"/>
        <dbReference type="ChEBI" id="CHEBI:33019"/>
        <dbReference type="ChEBI" id="CHEBI:33737"/>
        <dbReference type="ChEBI" id="CHEBI:33738"/>
        <dbReference type="ChEBI" id="CHEBI:61963"/>
        <dbReference type="ChEBI" id="CHEBI:65315"/>
        <dbReference type="ChEBI" id="CHEBI:136798"/>
        <dbReference type="ChEBI" id="CHEBI:456215"/>
        <dbReference type="EC" id="2.8.1.4"/>
    </reaction>
</comment>
<dbReference type="SMART" id="SM00981">
    <property type="entry name" value="THUMP"/>
    <property type="match status" value="1"/>
</dbReference>
<dbReference type="PROSITE" id="PS51165">
    <property type="entry name" value="THUMP"/>
    <property type="match status" value="1"/>
</dbReference>
<keyword evidence="7 19" id="KW-0067">ATP-binding</keyword>
<dbReference type="RefSeq" id="WP_089970618.1">
    <property type="nucleotide sequence ID" value="NZ_CP071376.1"/>
</dbReference>
<comment type="pathway">
    <text evidence="2 19">Cofactor biosynthesis; thiamine diphosphate biosynthesis.</text>
</comment>
<proteinExistence type="inferred from homology"/>
<dbReference type="SUPFAM" id="SSF52402">
    <property type="entry name" value="Adenine nucleotide alpha hydrolases-like"/>
    <property type="match status" value="1"/>
</dbReference>
<keyword evidence="6 19" id="KW-0547">Nucleotide-binding</keyword>
<dbReference type="InterPro" id="IPR054173">
    <property type="entry name" value="ThiI_fer"/>
</dbReference>
<dbReference type="InterPro" id="IPR004114">
    <property type="entry name" value="THUMP_dom"/>
</dbReference>
<dbReference type="GeneID" id="65308041"/>
<dbReference type="PANTHER" id="PTHR43209">
    <property type="entry name" value="TRNA SULFURTRANSFERASE"/>
    <property type="match status" value="1"/>
</dbReference>
<evidence type="ECO:0000313" key="21">
    <source>
        <dbReference type="Proteomes" id="UP000198597"/>
    </source>
</evidence>
<gene>
    <name evidence="19" type="primary">thiI</name>
    <name evidence="20" type="ORF">SAMN04488529_10859</name>
</gene>
<keyword evidence="3 19" id="KW-0963">Cytoplasm</keyword>
<dbReference type="InterPro" id="IPR049961">
    <property type="entry name" value="ThiI_N"/>
</dbReference>
<evidence type="ECO:0000256" key="14">
    <source>
        <dbReference type="ARBA" id="ARBA00066827"/>
    </source>
</evidence>
<dbReference type="HAMAP" id="MF_00021">
    <property type="entry name" value="ThiI"/>
    <property type="match status" value="1"/>
</dbReference>
<dbReference type="STRING" id="94869.SAMN04488529_10859"/>
<dbReference type="Pfam" id="PF02926">
    <property type="entry name" value="THUMP"/>
    <property type="match status" value="1"/>
</dbReference>
<dbReference type="Pfam" id="PF02568">
    <property type="entry name" value="ThiI"/>
    <property type="match status" value="1"/>
</dbReference>
<comment type="catalytic activity">
    <reaction evidence="11 19">
        <text>[ThiS sulfur-carrier protein]-C-terminal Gly-Gly-AMP + S-sulfanyl-L-cysteinyl-[cysteine desulfurase] + AH2 = [ThiS sulfur-carrier protein]-C-terminal-Gly-aminoethanethioate + L-cysteinyl-[cysteine desulfurase] + A + AMP + 2 H(+)</text>
        <dbReference type="Rhea" id="RHEA:43340"/>
        <dbReference type="Rhea" id="RHEA-COMP:12157"/>
        <dbReference type="Rhea" id="RHEA-COMP:12158"/>
        <dbReference type="Rhea" id="RHEA-COMP:12910"/>
        <dbReference type="Rhea" id="RHEA-COMP:19908"/>
        <dbReference type="ChEBI" id="CHEBI:13193"/>
        <dbReference type="ChEBI" id="CHEBI:15378"/>
        <dbReference type="ChEBI" id="CHEBI:17499"/>
        <dbReference type="ChEBI" id="CHEBI:29950"/>
        <dbReference type="ChEBI" id="CHEBI:61963"/>
        <dbReference type="ChEBI" id="CHEBI:90618"/>
        <dbReference type="ChEBI" id="CHEBI:232372"/>
        <dbReference type="ChEBI" id="CHEBI:456215"/>
    </reaction>
</comment>
<dbReference type="CDD" id="cd01712">
    <property type="entry name" value="PPase_ThiI"/>
    <property type="match status" value="1"/>
</dbReference>
<dbReference type="InterPro" id="IPR050102">
    <property type="entry name" value="tRNA_sulfurtransferase_ThiI"/>
</dbReference>
<dbReference type="GO" id="GO:0004810">
    <property type="term" value="F:CCA tRNA nucleotidyltransferase activity"/>
    <property type="evidence" value="ECO:0007669"/>
    <property type="project" value="InterPro"/>
</dbReference>
<evidence type="ECO:0000256" key="6">
    <source>
        <dbReference type="ARBA" id="ARBA00022741"/>
    </source>
</evidence>
<keyword evidence="9 19" id="KW-0784">Thiamine biosynthesis</keyword>
<dbReference type="GO" id="GO:0009229">
    <property type="term" value="P:thiamine diphosphate biosynthetic process"/>
    <property type="evidence" value="ECO:0007669"/>
    <property type="project" value="UniProtKB-UniRule"/>
</dbReference>
<evidence type="ECO:0000256" key="9">
    <source>
        <dbReference type="ARBA" id="ARBA00022977"/>
    </source>
</evidence>
<evidence type="ECO:0000313" key="20">
    <source>
        <dbReference type="EMBL" id="SDP57590.1"/>
    </source>
</evidence>
<evidence type="ECO:0000256" key="3">
    <source>
        <dbReference type="ARBA" id="ARBA00022490"/>
    </source>
</evidence>
<keyword evidence="8 19" id="KW-0694">RNA-binding</keyword>
<dbReference type="GO" id="GO:0005829">
    <property type="term" value="C:cytosol"/>
    <property type="evidence" value="ECO:0007669"/>
    <property type="project" value="TreeGrafter"/>
</dbReference>
<accession>A0A1H0TV11</accession>
<evidence type="ECO:0000256" key="11">
    <source>
        <dbReference type="ARBA" id="ARBA00052330"/>
    </source>
</evidence>
<dbReference type="Proteomes" id="UP000198597">
    <property type="component" value="Unassembled WGS sequence"/>
</dbReference>
<evidence type="ECO:0000256" key="4">
    <source>
        <dbReference type="ARBA" id="ARBA00022555"/>
    </source>
</evidence>
<dbReference type="InterPro" id="IPR020536">
    <property type="entry name" value="ThiI_AANH"/>
</dbReference>
<dbReference type="GO" id="GO:0002937">
    <property type="term" value="P:tRNA 4-thiouridine biosynthesis"/>
    <property type="evidence" value="ECO:0007669"/>
    <property type="project" value="TreeGrafter"/>
</dbReference>
<dbReference type="CDD" id="cd11716">
    <property type="entry name" value="THUMP_ThiI"/>
    <property type="match status" value="1"/>
</dbReference>
<name>A0A1H0TV11_9CLOT</name>
<evidence type="ECO:0000256" key="5">
    <source>
        <dbReference type="ARBA" id="ARBA00022679"/>
    </source>
</evidence>
<evidence type="ECO:0000256" key="17">
    <source>
        <dbReference type="ARBA" id="ARBA00077849"/>
    </source>
</evidence>
<dbReference type="GO" id="GO:0000049">
    <property type="term" value="F:tRNA binding"/>
    <property type="evidence" value="ECO:0007669"/>
    <property type="project" value="UniProtKB-UniRule"/>
</dbReference>